<organism evidence="2 3">
    <name type="scientific">Nocardia albiluteola</name>
    <dbReference type="NCBI Taxonomy" id="2842303"/>
    <lineage>
        <taxon>Bacteria</taxon>
        <taxon>Bacillati</taxon>
        <taxon>Actinomycetota</taxon>
        <taxon>Actinomycetes</taxon>
        <taxon>Mycobacteriales</taxon>
        <taxon>Nocardiaceae</taxon>
        <taxon>Nocardia</taxon>
    </lineage>
</organism>
<dbReference type="PANTHER" id="PTHR46553:SF3">
    <property type="entry name" value="ADENINE NUCLEOTIDE ALPHA HYDROLASES-LIKE SUPERFAMILY PROTEIN"/>
    <property type="match status" value="1"/>
</dbReference>
<keyword evidence="3" id="KW-1185">Reference proteome</keyword>
<evidence type="ECO:0000313" key="3">
    <source>
        <dbReference type="Proteomes" id="UP000733379"/>
    </source>
</evidence>
<evidence type="ECO:0000313" key="2">
    <source>
        <dbReference type="EMBL" id="MBU3062381.1"/>
    </source>
</evidence>
<name>A0ABS6AYU8_9NOCA</name>
<dbReference type="SUPFAM" id="SSF52402">
    <property type="entry name" value="Adenine nucleotide alpha hydrolases-like"/>
    <property type="match status" value="1"/>
</dbReference>
<sequence>MTEESAPNERKAPIVAAVDGSIVAYHVAAWAAAEAIWHGWTPEPAIPYLIAWSRPARMVVVGSRGPGALRRGLLGSVSEAVTHHAQCPVAVVHRSVTDPVSAVQSNERIRS</sequence>
<protein>
    <submittedName>
        <fullName evidence="2">Universal stress protein</fullName>
    </submittedName>
</protein>
<feature type="domain" description="UspA" evidence="1">
    <location>
        <begin position="50"/>
        <end position="93"/>
    </location>
</feature>
<gene>
    <name evidence="2" type="ORF">KO481_12710</name>
</gene>
<proteinExistence type="predicted"/>
<comment type="caution">
    <text evidence="2">The sequence shown here is derived from an EMBL/GenBank/DDBJ whole genome shotgun (WGS) entry which is preliminary data.</text>
</comment>
<dbReference type="EMBL" id="JAHKNI010000003">
    <property type="protein sequence ID" value="MBU3062381.1"/>
    <property type="molecule type" value="Genomic_DNA"/>
</dbReference>
<dbReference type="Gene3D" id="3.40.50.620">
    <property type="entry name" value="HUPs"/>
    <property type="match status" value="1"/>
</dbReference>
<dbReference type="Pfam" id="PF00582">
    <property type="entry name" value="Usp"/>
    <property type="match status" value="1"/>
</dbReference>
<accession>A0ABS6AYU8</accession>
<dbReference type="InterPro" id="IPR006016">
    <property type="entry name" value="UspA"/>
</dbReference>
<reference evidence="2 3" key="1">
    <citation type="submission" date="2021-06" db="EMBL/GenBank/DDBJ databases">
        <title>Actinomycetes sequencing.</title>
        <authorList>
            <person name="Shan Q."/>
        </authorList>
    </citation>
    <scope>NUCLEOTIDE SEQUENCE [LARGE SCALE GENOMIC DNA]</scope>
    <source>
        <strain evidence="2 3">NEAU-G5</strain>
    </source>
</reference>
<dbReference type="RefSeq" id="WP_215917233.1">
    <property type="nucleotide sequence ID" value="NZ_JAHKNI010000003.1"/>
</dbReference>
<dbReference type="Proteomes" id="UP000733379">
    <property type="component" value="Unassembled WGS sequence"/>
</dbReference>
<dbReference type="PANTHER" id="PTHR46553">
    <property type="entry name" value="ADENINE NUCLEOTIDE ALPHA HYDROLASES-LIKE SUPERFAMILY PROTEIN"/>
    <property type="match status" value="1"/>
</dbReference>
<dbReference type="InterPro" id="IPR014729">
    <property type="entry name" value="Rossmann-like_a/b/a_fold"/>
</dbReference>
<evidence type="ECO:0000259" key="1">
    <source>
        <dbReference type="Pfam" id="PF00582"/>
    </source>
</evidence>